<dbReference type="AlphaFoldDB" id="A0AAD4LUX6"/>
<dbReference type="Proteomes" id="UP001201163">
    <property type="component" value="Unassembled WGS sequence"/>
</dbReference>
<evidence type="ECO:0000313" key="3">
    <source>
        <dbReference type="Proteomes" id="UP001201163"/>
    </source>
</evidence>
<evidence type="ECO:0000259" key="1">
    <source>
        <dbReference type="Pfam" id="PF17109"/>
    </source>
</evidence>
<reference evidence="2" key="1">
    <citation type="submission" date="2022-01" db="EMBL/GenBank/DDBJ databases">
        <title>Comparative genomics reveals a dynamic genome evolution in the ectomycorrhizal milk-cap (Lactarius) mushrooms.</title>
        <authorList>
            <consortium name="DOE Joint Genome Institute"/>
            <person name="Lebreton A."/>
            <person name="Tang N."/>
            <person name="Kuo A."/>
            <person name="LaButti K."/>
            <person name="Drula E."/>
            <person name="Barry K."/>
            <person name="Clum A."/>
            <person name="Lipzen A."/>
            <person name="Mousain D."/>
            <person name="Ng V."/>
            <person name="Wang R."/>
            <person name="Wang X."/>
            <person name="Dai Y."/>
            <person name="Henrissat B."/>
            <person name="Grigoriev I.V."/>
            <person name="Guerin-Laguette A."/>
            <person name="Yu F."/>
            <person name="Martin F.M."/>
        </authorList>
    </citation>
    <scope>NUCLEOTIDE SEQUENCE</scope>
    <source>
        <strain evidence="2">QP</strain>
    </source>
</reference>
<protein>
    <recommendedName>
        <fullName evidence="1">Fungal STAND N-terminal Goodbye domain-containing protein</fullName>
    </recommendedName>
</protein>
<keyword evidence="3" id="KW-1185">Reference proteome</keyword>
<comment type="caution">
    <text evidence="2">The sequence shown here is derived from an EMBL/GenBank/DDBJ whole genome shotgun (WGS) entry which is preliminary data.</text>
</comment>
<name>A0AAD4LUX6_9AGAM</name>
<evidence type="ECO:0000313" key="2">
    <source>
        <dbReference type="EMBL" id="KAH9000400.1"/>
    </source>
</evidence>
<accession>A0AAD4LUX6</accession>
<dbReference type="Pfam" id="PF17109">
    <property type="entry name" value="Goodbye"/>
    <property type="match status" value="1"/>
</dbReference>
<sequence>MKRCDSVDAILAVLRGQAEAFQQFRDGDHRSMKWISPVVDILYTFSATVGGVAGTGFPPAGAIFTGIGVLLAAARDARASHDALVELFGRIESFFKRLGVYTQISLSVEMVEVFVRIVAEVLAILSIATKEMKRTRGKIFSRKLLGRTDIEDALKRLDSLIQEEVRMAIAQTMRATIEHKDDAKKVNRAIANNIDEMKCS</sequence>
<organism evidence="2 3">
    <name type="scientific">Lactarius akahatsu</name>
    <dbReference type="NCBI Taxonomy" id="416441"/>
    <lineage>
        <taxon>Eukaryota</taxon>
        <taxon>Fungi</taxon>
        <taxon>Dikarya</taxon>
        <taxon>Basidiomycota</taxon>
        <taxon>Agaricomycotina</taxon>
        <taxon>Agaricomycetes</taxon>
        <taxon>Russulales</taxon>
        <taxon>Russulaceae</taxon>
        <taxon>Lactarius</taxon>
    </lineage>
</organism>
<feature type="domain" description="Fungal STAND N-terminal Goodbye" evidence="1">
    <location>
        <begin position="2"/>
        <end position="101"/>
    </location>
</feature>
<gene>
    <name evidence="2" type="ORF">EDB92DRAFT_1812747</name>
</gene>
<proteinExistence type="predicted"/>
<dbReference type="EMBL" id="JAKELL010000002">
    <property type="protein sequence ID" value="KAH9000400.1"/>
    <property type="molecule type" value="Genomic_DNA"/>
</dbReference>
<dbReference type="InterPro" id="IPR031350">
    <property type="entry name" value="Goodbye_dom"/>
</dbReference>